<keyword evidence="2" id="KW-0732">Signal</keyword>
<feature type="transmembrane region" description="Helical" evidence="1">
    <location>
        <begin position="237"/>
        <end position="254"/>
    </location>
</feature>
<reference evidence="4" key="1">
    <citation type="journal article" date="2019" name="Int. J. Syst. Evol. Microbiol.">
        <title>The Global Catalogue of Microorganisms (GCM) 10K type strain sequencing project: providing services to taxonomists for standard genome sequencing and annotation.</title>
        <authorList>
            <consortium name="The Broad Institute Genomics Platform"/>
            <consortium name="The Broad Institute Genome Sequencing Center for Infectious Disease"/>
            <person name="Wu L."/>
            <person name="Ma J."/>
        </authorList>
    </citation>
    <scope>NUCLEOTIDE SEQUENCE [LARGE SCALE GENOMIC DNA]</scope>
    <source>
        <strain evidence="4">WYCCWR 12678</strain>
    </source>
</reference>
<name>A0ABV9PZ63_9BACL</name>
<keyword evidence="1" id="KW-0812">Transmembrane</keyword>
<dbReference type="Proteomes" id="UP001596002">
    <property type="component" value="Unassembled WGS sequence"/>
</dbReference>
<protein>
    <recommendedName>
        <fullName evidence="5">Extracellular protein</fullName>
    </recommendedName>
</protein>
<dbReference type="EMBL" id="JBHSHC010000033">
    <property type="protein sequence ID" value="MFC4766923.1"/>
    <property type="molecule type" value="Genomic_DNA"/>
</dbReference>
<keyword evidence="1" id="KW-0472">Membrane</keyword>
<gene>
    <name evidence="3" type="ORF">ACFO8Q_06015</name>
</gene>
<dbReference type="RefSeq" id="WP_380024829.1">
    <property type="nucleotide sequence ID" value="NZ_JBHSHC010000033.1"/>
</dbReference>
<accession>A0ABV9PZ63</accession>
<evidence type="ECO:0008006" key="5">
    <source>
        <dbReference type="Google" id="ProtNLM"/>
    </source>
</evidence>
<evidence type="ECO:0000313" key="4">
    <source>
        <dbReference type="Proteomes" id="UP001596002"/>
    </source>
</evidence>
<evidence type="ECO:0000256" key="1">
    <source>
        <dbReference type="SAM" id="Phobius"/>
    </source>
</evidence>
<keyword evidence="1" id="KW-1133">Transmembrane helix</keyword>
<organism evidence="3 4">
    <name type="scientific">Effusibacillus consociatus</name>
    <dbReference type="NCBI Taxonomy" id="1117041"/>
    <lineage>
        <taxon>Bacteria</taxon>
        <taxon>Bacillati</taxon>
        <taxon>Bacillota</taxon>
        <taxon>Bacilli</taxon>
        <taxon>Bacillales</taxon>
        <taxon>Alicyclobacillaceae</taxon>
        <taxon>Effusibacillus</taxon>
    </lineage>
</organism>
<keyword evidence="4" id="KW-1185">Reference proteome</keyword>
<proteinExistence type="predicted"/>
<feature type="signal peptide" evidence="2">
    <location>
        <begin position="1"/>
        <end position="32"/>
    </location>
</feature>
<sequence>MVKVKLSRLRKLLLVGCGLALVAGLFPAAAGAYSYGDPNEEQVAEVYKKMVAKLNESPADFAGAKAIFEPVKNELDMHMGPEPAASVLANLNEKKKDEVIHDMQKILVLNIARRLENIEKDFKNYSQTKLLIAKANATYAALSPSVKEKNAALDASVRQEFENALQSLGNPGLFGVGVKEPDPASFKSSKEKILKSLQDQFGLKSLEVGHFKEGSGPGNEQNAKKQVGTDFSDVKNWIPIALIVIVVAGVIILTRRKMRK</sequence>
<feature type="chain" id="PRO_5046752875" description="Extracellular protein" evidence="2">
    <location>
        <begin position="33"/>
        <end position="260"/>
    </location>
</feature>
<evidence type="ECO:0000256" key="2">
    <source>
        <dbReference type="SAM" id="SignalP"/>
    </source>
</evidence>
<evidence type="ECO:0000313" key="3">
    <source>
        <dbReference type="EMBL" id="MFC4766923.1"/>
    </source>
</evidence>
<comment type="caution">
    <text evidence="3">The sequence shown here is derived from an EMBL/GenBank/DDBJ whole genome shotgun (WGS) entry which is preliminary data.</text>
</comment>